<dbReference type="InterPro" id="IPR007750">
    <property type="entry name" value="DUF674"/>
</dbReference>
<dbReference type="Pfam" id="PF05056">
    <property type="entry name" value="DUF674"/>
    <property type="match status" value="1"/>
</dbReference>
<proteinExistence type="predicted"/>
<evidence type="ECO:0000313" key="2">
    <source>
        <dbReference type="Proteomes" id="UP000265520"/>
    </source>
</evidence>
<sequence length="104" mass="11612">MLEVKLESQRGCYEGYVKGPRAYMATDDLVLTPWSPISAFHLINHLEIPLNDLKEKLVTIGVKECLSILKASLISTSALTNGLCQLLTEVKEEASKKPKLTRRI</sequence>
<protein>
    <submittedName>
        <fullName evidence="1">DUF674 family protein</fullName>
    </submittedName>
</protein>
<evidence type="ECO:0000313" key="1">
    <source>
        <dbReference type="EMBL" id="MCH83500.1"/>
    </source>
</evidence>
<dbReference type="PANTHER" id="PTHR33103:SF43">
    <property type="entry name" value="DUF674 FAMILY PROTEIN"/>
    <property type="match status" value="1"/>
</dbReference>
<organism evidence="1 2">
    <name type="scientific">Trifolium medium</name>
    <dbReference type="NCBI Taxonomy" id="97028"/>
    <lineage>
        <taxon>Eukaryota</taxon>
        <taxon>Viridiplantae</taxon>
        <taxon>Streptophyta</taxon>
        <taxon>Embryophyta</taxon>
        <taxon>Tracheophyta</taxon>
        <taxon>Spermatophyta</taxon>
        <taxon>Magnoliopsida</taxon>
        <taxon>eudicotyledons</taxon>
        <taxon>Gunneridae</taxon>
        <taxon>Pentapetalae</taxon>
        <taxon>rosids</taxon>
        <taxon>fabids</taxon>
        <taxon>Fabales</taxon>
        <taxon>Fabaceae</taxon>
        <taxon>Papilionoideae</taxon>
        <taxon>50 kb inversion clade</taxon>
        <taxon>NPAAA clade</taxon>
        <taxon>Hologalegina</taxon>
        <taxon>IRL clade</taxon>
        <taxon>Trifolieae</taxon>
        <taxon>Trifolium</taxon>
    </lineage>
</organism>
<comment type="caution">
    <text evidence="1">The sequence shown here is derived from an EMBL/GenBank/DDBJ whole genome shotgun (WGS) entry which is preliminary data.</text>
</comment>
<dbReference type="EMBL" id="LXQA010005284">
    <property type="protein sequence ID" value="MCH83500.1"/>
    <property type="molecule type" value="Genomic_DNA"/>
</dbReference>
<gene>
    <name evidence="1" type="ORF">A2U01_0004323</name>
</gene>
<dbReference type="PANTHER" id="PTHR33103">
    <property type="entry name" value="OS01G0153900 PROTEIN"/>
    <property type="match status" value="1"/>
</dbReference>
<reference evidence="1 2" key="1">
    <citation type="journal article" date="2018" name="Front. Plant Sci.">
        <title>Red Clover (Trifolium pratense) and Zigzag Clover (T. medium) - A Picture of Genomic Similarities and Differences.</title>
        <authorList>
            <person name="Dluhosova J."/>
            <person name="Istvanek J."/>
            <person name="Nedelnik J."/>
            <person name="Repkova J."/>
        </authorList>
    </citation>
    <scope>NUCLEOTIDE SEQUENCE [LARGE SCALE GENOMIC DNA]</scope>
    <source>
        <strain evidence="2">cv. 10/8</strain>
        <tissue evidence="1">Leaf</tissue>
    </source>
</reference>
<name>A0A392M7Q3_9FABA</name>
<dbReference type="Proteomes" id="UP000265520">
    <property type="component" value="Unassembled WGS sequence"/>
</dbReference>
<dbReference type="AlphaFoldDB" id="A0A392M7Q3"/>
<accession>A0A392M7Q3</accession>
<keyword evidence="2" id="KW-1185">Reference proteome</keyword>